<sequence>MQGGNQCTVQYQYWVAKYFCRARDWNHSVQHKHSVECKYLHGNHSVEHTYLCEASYHNSHNSPAIS</sequence>
<keyword evidence="2" id="KW-1185">Reference proteome</keyword>
<dbReference type="Proteomes" id="UP001163046">
    <property type="component" value="Unassembled WGS sequence"/>
</dbReference>
<reference evidence="1" key="1">
    <citation type="submission" date="2023-01" db="EMBL/GenBank/DDBJ databases">
        <title>Genome assembly of the deep-sea coral Lophelia pertusa.</title>
        <authorList>
            <person name="Herrera S."/>
            <person name="Cordes E."/>
        </authorList>
    </citation>
    <scope>NUCLEOTIDE SEQUENCE</scope>
    <source>
        <strain evidence="1">USNM1676648</strain>
        <tissue evidence="1">Polyp</tissue>
    </source>
</reference>
<proteinExistence type="predicted"/>
<comment type="caution">
    <text evidence="1">The sequence shown here is derived from an EMBL/GenBank/DDBJ whole genome shotgun (WGS) entry which is preliminary data.</text>
</comment>
<accession>A0A9X0CL78</accession>
<name>A0A9X0CL78_9CNID</name>
<evidence type="ECO:0000313" key="2">
    <source>
        <dbReference type="Proteomes" id="UP001163046"/>
    </source>
</evidence>
<dbReference type="EMBL" id="MU827317">
    <property type="protein sequence ID" value="KAJ7357857.1"/>
    <property type="molecule type" value="Genomic_DNA"/>
</dbReference>
<organism evidence="1 2">
    <name type="scientific">Desmophyllum pertusum</name>
    <dbReference type="NCBI Taxonomy" id="174260"/>
    <lineage>
        <taxon>Eukaryota</taxon>
        <taxon>Metazoa</taxon>
        <taxon>Cnidaria</taxon>
        <taxon>Anthozoa</taxon>
        <taxon>Hexacorallia</taxon>
        <taxon>Scleractinia</taxon>
        <taxon>Caryophylliina</taxon>
        <taxon>Caryophylliidae</taxon>
        <taxon>Desmophyllum</taxon>
    </lineage>
</organism>
<gene>
    <name evidence="1" type="ORF">OS493_022675</name>
</gene>
<evidence type="ECO:0000313" key="1">
    <source>
        <dbReference type="EMBL" id="KAJ7357857.1"/>
    </source>
</evidence>
<protein>
    <submittedName>
        <fullName evidence="1">Uncharacterized protein</fullName>
    </submittedName>
</protein>
<dbReference type="AlphaFoldDB" id="A0A9X0CL78"/>